<sequence length="158" mass="17359">MKNLNQYLVGLLLLLTCVSCSKNKEKSGCLPVALIQPAFKFQVVDKNNGNDLFFSASPQYSLSDISVEFRDKLNKINILSPPDHLNSGSVDHFVYTIPQGKTADTCFVKIKGLKTDTLISTITSTTTDCGVSLSLSRVKVNKNVPVDYSKDITIVIKK</sequence>
<name>A0ABZ0TMD6_9SPHI</name>
<dbReference type="EMBL" id="CP139558">
    <property type="protein sequence ID" value="WPU93338.1"/>
    <property type="molecule type" value="Genomic_DNA"/>
</dbReference>
<gene>
    <name evidence="1" type="ORF">SNE25_28880</name>
</gene>
<evidence type="ECO:0008006" key="3">
    <source>
        <dbReference type="Google" id="ProtNLM"/>
    </source>
</evidence>
<evidence type="ECO:0000313" key="1">
    <source>
        <dbReference type="EMBL" id="WPU93338.1"/>
    </source>
</evidence>
<protein>
    <recommendedName>
        <fullName evidence="3">Lipoprotein</fullName>
    </recommendedName>
</protein>
<reference evidence="1 2" key="1">
    <citation type="submission" date="2023-11" db="EMBL/GenBank/DDBJ databases">
        <title>Analysis of the Genomes of Mucilaginibacter gossypii cycad 4 and M. sabulilitoris SNA2: microbes with the potential for plant growth promotion.</title>
        <authorList>
            <person name="Hirsch A.M."/>
            <person name="Humm E."/>
            <person name="Rubbi M."/>
            <person name="Del Vecchio G."/>
            <person name="Ha S.M."/>
            <person name="Pellegrini M."/>
            <person name="Gunsalus R.P."/>
        </authorList>
    </citation>
    <scope>NUCLEOTIDE SEQUENCE [LARGE SCALE GENOMIC DNA]</scope>
    <source>
        <strain evidence="1 2">SNA2</strain>
    </source>
</reference>
<keyword evidence="2" id="KW-1185">Reference proteome</keyword>
<organism evidence="1 2">
    <name type="scientific">Mucilaginibacter sabulilitoris</name>
    <dbReference type="NCBI Taxonomy" id="1173583"/>
    <lineage>
        <taxon>Bacteria</taxon>
        <taxon>Pseudomonadati</taxon>
        <taxon>Bacteroidota</taxon>
        <taxon>Sphingobacteriia</taxon>
        <taxon>Sphingobacteriales</taxon>
        <taxon>Sphingobacteriaceae</taxon>
        <taxon>Mucilaginibacter</taxon>
    </lineage>
</organism>
<dbReference type="Proteomes" id="UP001324380">
    <property type="component" value="Chromosome"/>
</dbReference>
<accession>A0ABZ0TMD6</accession>
<dbReference type="RefSeq" id="WP_321562474.1">
    <property type="nucleotide sequence ID" value="NZ_CP139558.1"/>
</dbReference>
<evidence type="ECO:0000313" key="2">
    <source>
        <dbReference type="Proteomes" id="UP001324380"/>
    </source>
</evidence>
<proteinExistence type="predicted"/>